<name>A0A7I7TBZ9_9MYCO</name>
<dbReference type="Gene3D" id="3.30.70.100">
    <property type="match status" value="1"/>
</dbReference>
<dbReference type="EMBL" id="AP022596">
    <property type="protein sequence ID" value="BBY66764.1"/>
    <property type="molecule type" value="Genomic_DNA"/>
</dbReference>
<reference evidence="3 4" key="1">
    <citation type="journal article" date="2019" name="Emerg. Microbes Infect.">
        <title>Comprehensive subspecies identification of 175 nontuberculous mycobacteria species based on 7547 genomic profiles.</title>
        <authorList>
            <person name="Matsumoto Y."/>
            <person name="Kinjo T."/>
            <person name="Motooka D."/>
            <person name="Nabeya D."/>
            <person name="Jung N."/>
            <person name="Uechi K."/>
            <person name="Horii T."/>
            <person name="Iida T."/>
            <person name="Fujita J."/>
            <person name="Nakamura S."/>
        </authorList>
    </citation>
    <scope>NUCLEOTIDE SEQUENCE [LARGE SCALE GENOMIC DNA]</scope>
    <source>
        <strain evidence="3 4">JCM 30396</strain>
    </source>
</reference>
<dbReference type="SMART" id="SM00886">
    <property type="entry name" value="Dabb"/>
    <property type="match status" value="1"/>
</dbReference>
<accession>A0A7I7TBZ9</accession>
<dbReference type="InterPro" id="IPR011008">
    <property type="entry name" value="Dimeric_a/b-barrel"/>
</dbReference>
<dbReference type="SUPFAM" id="SSF54909">
    <property type="entry name" value="Dimeric alpha+beta barrel"/>
    <property type="match status" value="1"/>
</dbReference>
<dbReference type="AlphaFoldDB" id="A0A7I7TBZ9"/>
<feature type="domain" description="Stress-response A/B barrel" evidence="2">
    <location>
        <begin position="219"/>
        <end position="314"/>
    </location>
</feature>
<dbReference type="InterPro" id="IPR013097">
    <property type="entry name" value="Dabb"/>
</dbReference>
<dbReference type="Proteomes" id="UP000467148">
    <property type="component" value="Chromosome"/>
</dbReference>
<organism evidence="3 4">
    <name type="scientific">Mycolicibacterium helvum</name>
    <dbReference type="NCBI Taxonomy" id="1534349"/>
    <lineage>
        <taxon>Bacteria</taxon>
        <taxon>Bacillati</taxon>
        <taxon>Actinomycetota</taxon>
        <taxon>Actinomycetes</taxon>
        <taxon>Mycobacteriales</taxon>
        <taxon>Mycobacteriaceae</taxon>
        <taxon>Mycolicibacterium</taxon>
    </lineage>
</organism>
<evidence type="ECO:0000259" key="2">
    <source>
        <dbReference type="PROSITE" id="PS51502"/>
    </source>
</evidence>
<dbReference type="PROSITE" id="PS51502">
    <property type="entry name" value="S_R_A_B_BARREL"/>
    <property type="match status" value="1"/>
</dbReference>
<gene>
    <name evidence="3" type="ORF">MHEL_50070</name>
</gene>
<evidence type="ECO:0000313" key="3">
    <source>
        <dbReference type="EMBL" id="BBY66764.1"/>
    </source>
</evidence>
<protein>
    <recommendedName>
        <fullName evidence="2">Stress-response A/B barrel domain-containing protein</fullName>
    </recommendedName>
</protein>
<proteinExistence type="predicted"/>
<feature type="region of interest" description="Disordered" evidence="1">
    <location>
        <begin position="103"/>
        <end position="126"/>
    </location>
</feature>
<dbReference type="KEGG" id="mhev:MHEL_50070"/>
<sequence>MAEVFIIDRVVTAPGCAQTFIDSYLSGYAPGARDRGMELRDVLVSPPILFDDRPNVVTITWSLPSPQAWWQMTWRARPDPTVARWWEDVAELVVERSRNVATRSQDIDRAETSAPMPAPRNGSPTVGATRLVDVVEPERPRVLSALRKAAEAGGPLRAVVEPTESGSRNGGDILVHLRFADLNAWARSNFDDALRDPAITNVNGVTYRGTPLCRGAGTVYRALLLRVPPEVPAEQVSAFEQELAMMPRYVSTIRAWQLSRVDEAIGTTGWTHVFEQEFTDVDGLMGPYLMHPVHWAVVDRWFDPETTDMIIRDRVCHSFCRTDGPVLN</sequence>
<dbReference type="Pfam" id="PF07876">
    <property type="entry name" value="Dabb"/>
    <property type="match status" value="1"/>
</dbReference>
<evidence type="ECO:0000256" key="1">
    <source>
        <dbReference type="SAM" id="MobiDB-lite"/>
    </source>
</evidence>
<keyword evidence="4" id="KW-1185">Reference proteome</keyword>
<evidence type="ECO:0000313" key="4">
    <source>
        <dbReference type="Proteomes" id="UP000467148"/>
    </source>
</evidence>